<dbReference type="InterPro" id="IPR036397">
    <property type="entry name" value="RNaseH_sf"/>
</dbReference>
<dbReference type="Pfam" id="PF01612">
    <property type="entry name" value="DNA_pol_A_exo1"/>
    <property type="match status" value="1"/>
</dbReference>
<keyword evidence="6" id="KW-0460">Magnesium</keyword>
<keyword evidence="2" id="KW-0540">Nuclease</keyword>
<dbReference type="SUPFAM" id="SSF53098">
    <property type="entry name" value="Ribonuclease H-like"/>
    <property type="match status" value="1"/>
</dbReference>
<proteinExistence type="predicted"/>
<keyword evidence="7" id="KW-0539">Nucleus</keyword>
<evidence type="ECO:0000256" key="4">
    <source>
        <dbReference type="ARBA" id="ARBA00022801"/>
    </source>
</evidence>
<protein>
    <recommendedName>
        <fullName evidence="8">3'-5' exonuclease</fullName>
    </recommendedName>
    <alternativeName>
        <fullName evidence="9">Werner Syndrome-like exonuclease</fullName>
    </alternativeName>
</protein>
<sequence>MFRSLIYPWFRRGGSCKRCPLDQTVDKLGLAVQKKFQIPHTRGYTLFRGFEDGALEPNCTYDGVKIYVASTLPELLISLKYLQASLKKHKLTHVGFDTEKETLSEDIPKKDSLYKQFETTKLPPKKLALVQFATKDVCILIRIPLVFKDIQDTTKLFVFPSELRAFLENEKILKVGVSASWDSHALKAEYKLLTRGVVNLDRIAKSLGHGTTSLKSLCIRYQVGINPLDLRHKQWFQKELSERSILYAAKDAIAGYRVYSSMKDQMDHKDLIFPSVRKRRRK</sequence>
<dbReference type="InterPro" id="IPR012337">
    <property type="entry name" value="RNaseH-like_sf"/>
</dbReference>
<evidence type="ECO:0000256" key="1">
    <source>
        <dbReference type="ARBA" id="ARBA00004123"/>
    </source>
</evidence>
<feature type="domain" description="3'-5' exonuclease" evidence="10">
    <location>
        <begin position="94"/>
        <end position="267"/>
    </location>
</feature>
<keyword evidence="3" id="KW-0479">Metal-binding</keyword>
<evidence type="ECO:0000256" key="3">
    <source>
        <dbReference type="ARBA" id="ARBA00022723"/>
    </source>
</evidence>
<evidence type="ECO:0000256" key="6">
    <source>
        <dbReference type="ARBA" id="ARBA00022842"/>
    </source>
</evidence>
<dbReference type="EMBL" id="JASJQH010011580">
    <property type="protein sequence ID" value="KAK9663766.1"/>
    <property type="molecule type" value="Genomic_DNA"/>
</dbReference>
<evidence type="ECO:0000256" key="8">
    <source>
        <dbReference type="ARBA" id="ARBA00040531"/>
    </source>
</evidence>
<dbReference type="PANTHER" id="PTHR13620">
    <property type="entry name" value="3-5 EXONUCLEASE"/>
    <property type="match status" value="1"/>
</dbReference>
<evidence type="ECO:0000256" key="5">
    <source>
        <dbReference type="ARBA" id="ARBA00022839"/>
    </source>
</evidence>
<gene>
    <name evidence="11" type="ORF">K7432_017937</name>
</gene>
<evidence type="ECO:0000313" key="12">
    <source>
        <dbReference type="Proteomes" id="UP001479436"/>
    </source>
</evidence>
<evidence type="ECO:0000259" key="10">
    <source>
        <dbReference type="SMART" id="SM00474"/>
    </source>
</evidence>
<comment type="subcellular location">
    <subcellularLocation>
        <location evidence="1">Nucleus</location>
    </subcellularLocation>
</comment>
<evidence type="ECO:0000313" key="11">
    <source>
        <dbReference type="EMBL" id="KAK9663766.1"/>
    </source>
</evidence>
<evidence type="ECO:0000256" key="2">
    <source>
        <dbReference type="ARBA" id="ARBA00022722"/>
    </source>
</evidence>
<dbReference type="PANTHER" id="PTHR13620:SF109">
    <property type="entry name" value="3'-5' EXONUCLEASE"/>
    <property type="match status" value="1"/>
</dbReference>
<keyword evidence="4" id="KW-0378">Hydrolase</keyword>
<evidence type="ECO:0000256" key="7">
    <source>
        <dbReference type="ARBA" id="ARBA00023242"/>
    </source>
</evidence>
<name>A0ABR2VJQ0_9FUNG</name>
<accession>A0ABR2VJQ0</accession>
<dbReference type="InterPro" id="IPR002562">
    <property type="entry name" value="3'-5'_exonuclease_dom"/>
</dbReference>
<organism evidence="11 12">
    <name type="scientific">Basidiobolus ranarum</name>
    <dbReference type="NCBI Taxonomy" id="34480"/>
    <lineage>
        <taxon>Eukaryota</taxon>
        <taxon>Fungi</taxon>
        <taxon>Fungi incertae sedis</taxon>
        <taxon>Zoopagomycota</taxon>
        <taxon>Entomophthoromycotina</taxon>
        <taxon>Basidiobolomycetes</taxon>
        <taxon>Basidiobolales</taxon>
        <taxon>Basidiobolaceae</taxon>
        <taxon>Basidiobolus</taxon>
    </lineage>
</organism>
<keyword evidence="5" id="KW-0269">Exonuclease</keyword>
<dbReference type="SMART" id="SM00474">
    <property type="entry name" value="35EXOc"/>
    <property type="match status" value="1"/>
</dbReference>
<comment type="caution">
    <text evidence="11">The sequence shown here is derived from an EMBL/GenBank/DDBJ whole genome shotgun (WGS) entry which is preliminary data.</text>
</comment>
<dbReference type="Proteomes" id="UP001479436">
    <property type="component" value="Unassembled WGS sequence"/>
</dbReference>
<dbReference type="InterPro" id="IPR051132">
    <property type="entry name" value="3-5_Exonuclease_domain"/>
</dbReference>
<reference evidence="11 12" key="1">
    <citation type="submission" date="2023-04" db="EMBL/GenBank/DDBJ databases">
        <title>Genome of Basidiobolus ranarum AG-B5.</title>
        <authorList>
            <person name="Stajich J.E."/>
            <person name="Carter-House D."/>
            <person name="Gryganskyi A."/>
        </authorList>
    </citation>
    <scope>NUCLEOTIDE SEQUENCE [LARGE SCALE GENOMIC DNA]</scope>
    <source>
        <strain evidence="11 12">AG-B5</strain>
    </source>
</reference>
<keyword evidence="12" id="KW-1185">Reference proteome</keyword>
<evidence type="ECO:0000256" key="9">
    <source>
        <dbReference type="ARBA" id="ARBA00042761"/>
    </source>
</evidence>
<dbReference type="Gene3D" id="3.30.420.10">
    <property type="entry name" value="Ribonuclease H-like superfamily/Ribonuclease H"/>
    <property type="match status" value="1"/>
</dbReference>